<dbReference type="AlphaFoldDB" id="A0A7R8W9C0"/>
<accession>A0A7R8W9C0</accession>
<sequence length="190" mass="21764">MPGVLQSTSVTRFLASLKEKIQKTEAAVGHIYPHEVGYQSCTFEAVRYLVQEEHCPPTSRLVEGLLTHLTRQAWSGAKEYRQADSSNKVYLLEEVQDDQEGEDMVGEEMEDAMLEDNKAETVKDEQMDSGCEEDDPNQEDLYFTLDEILMGAHLHRDDQQRQHSVQQDRQSPSPDQFRCFPDATVAFRVH</sequence>
<reference evidence="2" key="1">
    <citation type="submission" date="2020-11" db="EMBL/GenBank/DDBJ databases">
        <authorList>
            <person name="Tran Van P."/>
        </authorList>
    </citation>
    <scope>NUCLEOTIDE SEQUENCE</scope>
</reference>
<name>A0A7R8W9C0_9CRUS</name>
<feature type="compositionally biased region" description="Low complexity" evidence="1">
    <location>
        <begin position="162"/>
        <end position="171"/>
    </location>
</feature>
<feature type="region of interest" description="Disordered" evidence="1">
    <location>
        <begin position="156"/>
        <end position="179"/>
    </location>
</feature>
<protein>
    <submittedName>
        <fullName evidence="2">Uncharacterized protein</fullName>
    </submittedName>
</protein>
<evidence type="ECO:0000313" key="2">
    <source>
        <dbReference type="EMBL" id="CAD7226781.1"/>
    </source>
</evidence>
<dbReference type="Gene3D" id="6.10.250.980">
    <property type="match status" value="1"/>
</dbReference>
<dbReference type="EMBL" id="OB660931">
    <property type="protein sequence ID" value="CAD7226781.1"/>
    <property type="molecule type" value="Genomic_DNA"/>
</dbReference>
<proteinExistence type="predicted"/>
<gene>
    <name evidence="2" type="ORF">CTOB1V02_LOCUS4696</name>
</gene>
<organism evidence="2">
    <name type="scientific">Cyprideis torosa</name>
    <dbReference type="NCBI Taxonomy" id="163714"/>
    <lineage>
        <taxon>Eukaryota</taxon>
        <taxon>Metazoa</taxon>
        <taxon>Ecdysozoa</taxon>
        <taxon>Arthropoda</taxon>
        <taxon>Crustacea</taxon>
        <taxon>Oligostraca</taxon>
        <taxon>Ostracoda</taxon>
        <taxon>Podocopa</taxon>
        <taxon>Podocopida</taxon>
        <taxon>Cytherocopina</taxon>
        <taxon>Cytheroidea</taxon>
        <taxon>Cytherideidae</taxon>
        <taxon>Cyprideis</taxon>
    </lineage>
</organism>
<evidence type="ECO:0000256" key="1">
    <source>
        <dbReference type="SAM" id="MobiDB-lite"/>
    </source>
</evidence>
<dbReference type="SUPFAM" id="SSF158457">
    <property type="entry name" value="Orange domain-like"/>
    <property type="match status" value="1"/>
</dbReference>